<feature type="binding site" evidence="16">
    <location>
        <position position="253"/>
    </location>
    <ligand>
        <name>Ca(2+)</name>
        <dbReference type="ChEBI" id="CHEBI:29108"/>
        <label>2</label>
    </ligand>
</feature>
<comment type="caution">
    <text evidence="21">The sequence shown here is derived from an EMBL/GenBank/DDBJ whole genome shotgun (WGS) entry which is preliminary data.</text>
</comment>
<evidence type="ECO:0000256" key="1">
    <source>
        <dbReference type="ARBA" id="ARBA00000189"/>
    </source>
</evidence>
<feature type="site" description="Transition state stabilizer" evidence="17">
    <location>
        <position position="62"/>
    </location>
</feature>
<proteinExistence type="inferred from homology"/>
<feature type="chain" id="PRO_5043093006" description="Peroxidase" evidence="19">
    <location>
        <begin position="24"/>
        <end position="325"/>
    </location>
</feature>
<keyword evidence="9 19" id="KW-0560">Oxidoreductase</keyword>
<dbReference type="CDD" id="cd00693">
    <property type="entry name" value="secretory_peroxidase"/>
    <property type="match status" value="1"/>
</dbReference>
<keyword evidence="5 19" id="KW-0575">Peroxidase</keyword>
<evidence type="ECO:0000256" key="3">
    <source>
        <dbReference type="ARBA" id="ARBA00006873"/>
    </source>
</evidence>
<dbReference type="PROSITE" id="PS50873">
    <property type="entry name" value="PEROXIDASE_4"/>
    <property type="match status" value="1"/>
</dbReference>
<feature type="disulfide bond" evidence="18">
    <location>
        <begin position="120"/>
        <end position="320"/>
    </location>
</feature>
<dbReference type="GO" id="GO:0006979">
    <property type="term" value="P:response to oxidative stress"/>
    <property type="evidence" value="ECO:0007669"/>
    <property type="project" value="UniProtKB-UniRule"/>
</dbReference>
<dbReference type="PROSITE" id="PS51257">
    <property type="entry name" value="PROKAR_LIPOPROTEIN"/>
    <property type="match status" value="1"/>
</dbReference>
<feature type="signal peptide" evidence="19">
    <location>
        <begin position="1"/>
        <end position="23"/>
    </location>
</feature>
<keyword evidence="19" id="KW-0964">Secreted</keyword>
<feature type="binding site" description="axial binding residue" evidence="16">
    <location>
        <position position="193"/>
    </location>
    <ligand>
        <name>heme b</name>
        <dbReference type="ChEBI" id="CHEBI:60344"/>
    </ligand>
    <ligandPart>
        <name>Fe</name>
        <dbReference type="ChEBI" id="CHEBI:18248"/>
    </ligandPart>
</feature>
<dbReference type="GO" id="GO:0005576">
    <property type="term" value="C:extracellular region"/>
    <property type="evidence" value="ECO:0007669"/>
    <property type="project" value="UniProtKB-SubCell"/>
</dbReference>
<keyword evidence="13 19" id="KW-0376">Hydrogen peroxide</keyword>
<evidence type="ECO:0000256" key="8">
    <source>
        <dbReference type="ARBA" id="ARBA00022837"/>
    </source>
</evidence>
<feature type="binding site" evidence="16">
    <location>
        <position position="76"/>
    </location>
    <ligand>
        <name>Ca(2+)</name>
        <dbReference type="ChEBI" id="CHEBI:29108"/>
        <label>1</label>
    </ligand>
</feature>
<dbReference type="EC" id="1.11.1.7" evidence="4 19"/>
<dbReference type="GO" id="GO:0046872">
    <property type="term" value="F:metal ion binding"/>
    <property type="evidence" value="ECO:0007669"/>
    <property type="project" value="UniProtKB-UniRule"/>
</dbReference>
<keyword evidence="6 19" id="KW-0349">Heme</keyword>
<dbReference type="GO" id="GO:0020037">
    <property type="term" value="F:heme binding"/>
    <property type="evidence" value="ECO:0007669"/>
    <property type="project" value="UniProtKB-UniRule"/>
</dbReference>
<comment type="cofactor">
    <cofactor evidence="16 19">
        <name>Ca(2+)</name>
        <dbReference type="ChEBI" id="CHEBI:29108"/>
    </cofactor>
    <text evidence="16 19">Binds 2 calcium ions per subunit.</text>
</comment>
<evidence type="ECO:0000256" key="18">
    <source>
        <dbReference type="PIRSR" id="PIRSR600823-5"/>
    </source>
</evidence>
<evidence type="ECO:0000256" key="5">
    <source>
        <dbReference type="ARBA" id="ARBA00022559"/>
    </source>
</evidence>
<dbReference type="InterPro" id="IPR010255">
    <property type="entry name" value="Haem_peroxidase_sf"/>
</dbReference>
<evidence type="ECO:0000256" key="10">
    <source>
        <dbReference type="ARBA" id="ARBA00023004"/>
    </source>
</evidence>
<dbReference type="EMBL" id="JBEDUW010000004">
    <property type="protein sequence ID" value="KAK9933633.1"/>
    <property type="molecule type" value="Genomic_DNA"/>
</dbReference>
<evidence type="ECO:0000256" key="6">
    <source>
        <dbReference type="ARBA" id="ARBA00022617"/>
    </source>
</evidence>
<feature type="binding site" evidence="16">
    <location>
        <position position="88"/>
    </location>
    <ligand>
        <name>Ca(2+)</name>
        <dbReference type="ChEBI" id="CHEBI:29108"/>
        <label>1</label>
    </ligand>
</feature>
<evidence type="ECO:0000259" key="20">
    <source>
        <dbReference type="PROSITE" id="PS50873"/>
    </source>
</evidence>
<comment type="similarity">
    <text evidence="19">Belongs to the peroxidase family. Classical plant (class III) peroxidase subfamily.</text>
</comment>
<keyword evidence="11 18" id="KW-1015">Disulfide bond</keyword>
<evidence type="ECO:0000256" key="11">
    <source>
        <dbReference type="ARBA" id="ARBA00023157"/>
    </source>
</evidence>
<evidence type="ECO:0000256" key="9">
    <source>
        <dbReference type="ARBA" id="ARBA00023002"/>
    </source>
</evidence>
<evidence type="ECO:0000256" key="14">
    <source>
        <dbReference type="PIRSR" id="PIRSR600823-1"/>
    </source>
</evidence>
<dbReference type="SUPFAM" id="SSF48113">
    <property type="entry name" value="Heme-dependent peroxidases"/>
    <property type="match status" value="1"/>
</dbReference>
<evidence type="ECO:0000256" key="15">
    <source>
        <dbReference type="PIRSR" id="PIRSR600823-2"/>
    </source>
</evidence>
<feature type="binding site" evidence="16">
    <location>
        <position position="194"/>
    </location>
    <ligand>
        <name>Ca(2+)</name>
        <dbReference type="ChEBI" id="CHEBI:29108"/>
        <label>2</label>
    </ligand>
</feature>
<dbReference type="PRINTS" id="PR00461">
    <property type="entry name" value="PLPEROXIDASE"/>
</dbReference>
<dbReference type="InterPro" id="IPR002016">
    <property type="entry name" value="Haem_peroxidase"/>
</dbReference>
<dbReference type="Gene3D" id="1.10.520.10">
    <property type="match status" value="1"/>
</dbReference>
<evidence type="ECO:0000256" key="2">
    <source>
        <dbReference type="ARBA" id="ARBA00002322"/>
    </source>
</evidence>
<keyword evidence="22" id="KW-1185">Reference proteome</keyword>
<comment type="cofactor">
    <cofactor evidence="16 19">
        <name>heme b</name>
        <dbReference type="ChEBI" id="CHEBI:60344"/>
    </cofactor>
    <text evidence="16 19">Binds 1 heme b (iron(II)-protoporphyrin IX) group per subunit.</text>
</comment>
<feature type="disulfide bond" evidence="18">
    <location>
        <begin position="68"/>
        <end position="73"/>
    </location>
</feature>
<dbReference type="InterPro" id="IPR019793">
    <property type="entry name" value="Peroxidases_heam-ligand_BS"/>
</dbReference>
<reference evidence="21 22" key="1">
    <citation type="journal article" date="2023" name="G3 (Bethesda)">
        <title>A chromosome-length genome assembly and annotation of blackberry (Rubus argutus, cv. 'Hillquist').</title>
        <authorList>
            <person name="Bruna T."/>
            <person name="Aryal R."/>
            <person name="Dudchenko O."/>
            <person name="Sargent D.J."/>
            <person name="Mead D."/>
            <person name="Buti M."/>
            <person name="Cavallini A."/>
            <person name="Hytonen T."/>
            <person name="Andres J."/>
            <person name="Pham M."/>
            <person name="Weisz D."/>
            <person name="Mascagni F."/>
            <person name="Usai G."/>
            <person name="Natali L."/>
            <person name="Bassil N."/>
            <person name="Fernandez G.E."/>
            <person name="Lomsadze A."/>
            <person name="Armour M."/>
            <person name="Olukolu B."/>
            <person name="Poorten T."/>
            <person name="Britton C."/>
            <person name="Davik J."/>
            <person name="Ashrafi H."/>
            <person name="Aiden E.L."/>
            <person name="Borodovsky M."/>
            <person name="Worthington M."/>
        </authorList>
    </citation>
    <scope>NUCLEOTIDE SEQUENCE [LARGE SCALE GENOMIC DNA]</scope>
    <source>
        <strain evidence="21">PI 553951</strain>
    </source>
</reference>
<organism evidence="21 22">
    <name type="scientific">Rubus argutus</name>
    <name type="common">Southern blackberry</name>
    <dbReference type="NCBI Taxonomy" id="59490"/>
    <lineage>
        <taxon>Eukaryota</taxon>
        <taxon>Viridiplantae</taxon>
        <taxon>Streptophyta</taxon>
        <taxon>Embryophyta</taxon>
        <taxon>Tracheophyta</taxon>
        <taxon>Spermatophyta</taxon>
        <taxon>Magnoliopsida</taxon>
        <taxon>eudicotyledons</taxon>
        <taxon>Gunneridae</taxon>
        <taxon>Pentapetalae</taxon>
        <taxon>rosids</taxon>
        <taxon>fabids</taxon>
        <taxon>Rosales</taxon>
        <taxon>Rosaceae</taxon>
        <taxon>Rosoideae</taxon>
        <taxon>Rosoideae incertae sedis</taxon>
        <taxon>Rubus</taxon>
    </lineage>
</organism>
<protein>
    <recommendedName>
        <fullName evidence="4 19">Peroxidase</fullName>
        <ecNumber evidence="4 19">1.11.1.7</ecNumber>
    </recommendedName>
</protein>
<dbReference type="PRINTS" id="PR00458">
    <property type="entry name" value="PEROXIDASE"/>
</dbReference>
<feature type="binding site" evidence="16">
    <location>
        <position position="67"/>
    </location>
    <ligand>
        <name>Ca(2+)</name>
        <dbReference type="ChEBI" id="CHEBI:29108"/>
        <label>1</label>
    </ligand>
</feature>
<comment type="subcellular location">
    <subcellularLocation>
        <location evidence="19">Secreted</location>
    </subcellularLocation>
</comment>
<evidence type="ECO:0000313" key="22">
    <source>
        <dbReference type="Proteomes" id="UP001457282"/>
    </source>
</evidence>
<feature type="disulfide bond" evidence="18">
    <location>
        <begin position="35"/>
        <end position="114"/>
    </location>
</feature>
<evidence type="ECO:0000313" key="21">
    <source>
        <dbReference type="EMBL" id="KAK9933633.1"/>
    </source>
</evidence>
<comment type="similarity">
    <text evidence="3">Belongs to the peroxidase family. Ascorbate peroxidase subfamily.</text>
</comment>
<evidence type="ECO:0000256" key="19">
    <source>
        <dbReference type="RuleBase" id="RU362060"/>
    </source>
</evidence>
<dbReference type="Gene3D" id="1.10.420.10">
    <property type="entry name" value="Peroxidase, domain 2"/>
    <property type="match status" value="1"/>
</dbReference>
<dbReference type="FunFam" id="1.10.520.10:FF:000001">
    <property type="entry name" value="Peroxidase"/>
    <property type="match status" value="1"/>
</dbReference>
<keyword evidence="19" id="KW-0732">Signal</keyword>
<dbReference type="Pfam" id="PF00141">
    <property type="entry name" value="peroxidase"/>
    <property type="match status" value="1"/>
</dbReference>
<evidence type="ECO:0000256" key="12">
    <source>
        <dbReference type="ARBA" id="ARBA00023180"/>
    </source>
</evidence>
<keyword evidence="7 16" id="KW-0479">Metal-binding</keyword>
<dbReference type="FunFam" id="1.10.420.10:FF:000001">
    <property type="entry name" value="Peroxidase"/>
    <property type="match status" value="1"/>
</dbReference>
<evidence type="ECO:0000256" key="16">
    <source>
        <dbReference type="PIRSR" id="PIRSR600823-3"/>
    </source>
</evidence>
<dbReference type="InterPro" id="IPR000823">
    <property type="entry name" value="Peroxidase_pln"/>
</dbReference>
<name>A0AAW1XBA5_RUBAR</name>
<feature type="binding site" evidence="16">
    <location>
        <position position="70"/>
    </location>
    <ligand>
        <name>Ca(2+)</name>
        <dbReference type="ChEBI" id="CHEBI:29108"/>
        <label>1</label>
    </ligand>
</feature>
<sequence>MRASVSVVLVSLLVFVAISACNGGVLSPWFYHKSCPQFGRIVRNITWSKVAANPTFAAKLLRLHYHDCFVQGCDASILIDSTVGNTAEKDAIPNRSIAGYEVIDEIKTKLEEECPGIVSCADIVALAARDAVSYQFGKSMWQVFSGRKDGRVSLATEAATNLPSGGANFTTLQEQFAGLGLNYIDLVALSGAHTIGVAHCVVFARRLNFTGKGDIDPSLDPDYAEFLKTQCPSSKPNPATTVELDANSSVSFDSHYFVGLRQNKGLLRSDAALLTDPRAASVTRRFQSFHVFMASFGKSMKKMSDIGIKTGKDGEIRKNCRVVNA</sequence>
<dbReference type="PANTHER" id="PTHR31235">
    <property type="entry name" value="PEROXIDASE 25-RELATED"/>
    <property type="match status" value="1"/>
</dbReference>
<evidence type="ECO:0000256" key="13">
    <source>
        <dbReference type="ARBA" id="ARBA00023324"/>
    </source>
</evidence>
<evidence type="ECO:0000256" key="17">
    <source>
        <dbReference type="PIRSR" id="PIRSR600823-4"/>
    </source>
</evidence>
<dbReference type="Proteomes" id="UP001457282">
    <property type="component" value="Unassembled WGS sequence"/>
</dbReference>
<evidence type="ECO:0000256" key="7">
    <source>
        <dbReference type="ARBA" id="ARBA00022723"/>
    </source>
</evidence>
<gene>
    <name evidence="21" type="ORF">M0R45_020821</name>
</gene>
<feature type="binding site" evidence="15">
    <location>
        <position position="163"/>
    </location>
    <ligand>
        <name>substrate</name>
    </ligand>
</feature>
<comment type="catalytic activity">
    <reaction evidence="1 19">
        <text>2 a phenolic donor + H2O2 = 2 a phenolic radical donor + 2 H2O</text>
        <dbReference type="Rhea" id="RHEA:56136"/>
        <dbReference type="ChEBI" id="CHEBI:15377"/>
        <dbReference type="ChEBI" id="CHEBI:16240"/>
        <dbReference type="ChEBI" id="CHEBI:139520"/>
        <dbReference type="ChEBI" id="CHEBI:139521"/>
        <dbReference type="EC" id="1.11.1.7"/>
    </reaction>
</comment>
<dbReference type="InterPro" id="IPR033905">
    <property type="entry name" value="Secretory_peroxidase"/>
</dbReference>
<keyword evidence="12" id="KW-0325">Glycoprotein</keyword>
<feature type="binding site" evidence="16">
    <location>
        <position position="245"/>
    </location>
    <ligand>
        <name>Ca(2+)</name>
        <dbReference type="ChEBI" id="CHEBI:29108"/>
        <label>2</label>
    </ligand>
</feature>
<feature type="domain" description="Plant heme peroxidase family profile" evidence="20">
    <location>
        <begin position="25"/>
        <end position="324"/>
    </location>
</feature>
<evidence type="ECO:0000256" key="4">
    <source>
        <dbReference type="ARBA" id="ARBA00012313"/>
    </source>
</evidence>
<feature type="binding site" evidence="16">
    <location>
        <position position="72"/>
    </location>
    <ligand>
        <name>Ca(2+)</name>
        <dbReference type="ChEBI" id="CHEBI:29108"/>
        <label>1</label>
    </ligand>
</feature>
<comment type="function">
    <text evidence="2">Removal of H(2)O(2), oxidation of toxic reductants, biosynthesis and degradation of lignin, suberization, auxin catabolism, response to environmental stresses such as wounding, pathogen attack and oxidative stress. These functions might be dependent on each isozyme/isoform in each plant tissue.</text>
</comment>
<dbReference type="AlphaFoldDB" id="A0AAW1XBA5"/>
<feature type="active site" description="Proton acceptor" evidence="14">
    <location>
        <position position="66"/>
    </location>
</feature>
<dbReference type="PROSITE" id="PS00435">
    <property type="entry name" value="PEROXIDASE_1"/>
    <property type="match status" value="1"/>
</dbReference>
<dbReference type="GO" id="GO:0140825">
    <property type="term" value="F:lactoperoxidase activity"/>
    <property type="evidence" value="ECO:0007669"/>
    <property type="project" value="UniProtKB-EC"/>
</dbReference>
<feature type="binding site" evidence="16">
    <location>
        <position position="74"/>
    </location>
    <ligand>
        <name>Ca(2+)</name>
        <dbReference type="ChEBI" id="CHEBI:29108"/>
        <label>1</label>
    </ligand>
</feature>
<dbReference type="GO" id="GO:0042744">
    <property type="term" value="P:hydrogen peroxide catabolic process"/>
    <property type="evidence" value="ECO:0007669"/>
    <property type="project" value="UniProtKB-KW"/>
</dbReference>
<keyword evidence="10 16" id="KW-0408">Iron</keyword>
<accession>A0AAW1XBA5</accession>
<keyword evidence="8 16" id="KW-0106">Calcium</keyword>
<feature type="disulfide bond" evidence="18">
    <location>
        <begin position="200"/>
        <end position="231"/>
    </location>
</feature>